<dbReference type="GO" id="GO:0003700">
    <property type="term" value="F:DNA-binding transcription factor activity"/>
    <property type="evidence" value="ECO:0007669"/>
    <property type="project" value="InterPro"/>
</dbReference>
<evidence type="ECO:0000313" key="5">
    <source>
        <dbReference type="EMBL" id="AVZ76690.1"/>
    </source>
</evidence>
<keyword evidence="3" id="KW-0804">Transcription</keyword>
<dbReference type="Proteomes" id="UP000244201">
    <property type="component" value="Chromosome"/>
</dbReference>
<dbReference type="InterPro" id="IPR009057">
    <property type="entry name" value="Homeodomain-like_sf"/>
</dbReference>
<dbReference type="PANTHER" id="PTHR46796">
    <property type="entry name" value="HTH-TYPE TRANSCRIPTIONAL ACTIVATOR RHAS-RELATED"/>
    <property type="match status" value="1"/>
</dbReference>
<dbReference type="PRINTS" id="PR00032">
    <property type="entry name" value="HTHARAC"/>
</dbReference>
<evidence type="ECO:0000256" key="1">
    <source>
        <dbReference type="ARBA" id="ARBA00023015"/>
    </source>
</evidence>
<dbReference type="Pfam" id="PF12833">
    <property type="entry name" value="HTH_18"/>
    <property type="match status" value="1"/>
</dbReference>
<name>A0A2R4TC36_9ACTN</name>
<dbReference type="AlphaFoldDB" id="A0A2R4TC36"/>
<evidence type="ECO:0000313" key="6">
    <source>
        <dbReference type="Proteomes" id="UP000244201"/>
    </source>
</evidence>
<evidence type="ECO:0000256" key="3">
    <source>
        <dbReference type="ARBA" id="ARBA00023163"/>
    </source>
</evidence>
<dbReference type="InterPro" id="IPR032783">
    <property type="entry name" value="AraC_lig"/>
</dbReference>
<accession>A0A2R4TC36</accession>
<dbReference type="SMART" id="SM00342">
    <property type="entry name" value="HTH_ARAC"/>
    <property type="match status" value="1"/>
</dbReference>
<dbReference type="SUPFAM" id="SSF46689">
    <property type="entry name" value="Homeodomain-like"/>
    <property type="match status" value="2"/>
</dbReference>
<dbReference type="InterPro" id="IPR020449">
    <property type="entry name" value="Tscrpt_reg_AraC-type_HTH"/>
</dbReference>
<reference evidence="5 6" key="1">
    <citation type="submission" date="2018-01" db="EMBL/GenBank/DDBJ databases">
        <title>Complete genome sequence of Streptomyces lunaelactis MM109T, a Ferroverdin A producer isolated from cave moonmilk deposits.</title>
        <authorList>
            <person name="Naome A."/>
            <person name="Martinet L."/>
            <person name="Maciejewska M."/>
            <person name="Anderssen S."/>
            <person name="Adam D."/>
            <person name="Tenconi E."/>
            <person name="Deflandre B."/>
            <person name="Arguelles-Arias A."/>
            <person name="Calusinska M."/>
            <person name="Copieters W."/>
            <person name="Karim L."/>
            <person name="Hanikenne M."/>
            <person name="Baurain D."/>
            <person name="van Wezel G."/>
            <person name="Smargiasso N."/>
            <person name="de Pauw E."/>
            <person name="Delfosse P."/>
            <person name="Rigali S."/>
        </authorList>
    </citation>
    <scope>NUCLEOTIDE SEQUENCE [LARGE SCALE GENOMIC DNA]</scope>
    <source>
        <strain evidence="5 6">MM109</strain>
    </source>
</reference>
<proteinExistence type="predicted"/>
<keyword evidence="6" id="KW-1185">Reference proteome</keyword>
<dbReference type="Pfam" id="PF12852">
    <property type="entry name" value="Cupin_6"/>
    <property type="match status" value="1"/>
</dbReference>
<dbReference type="InterPro" id="IPR018060">
    <property type="entry name" value="HTH_AraC"/>
</dbReference>
<feature type="domain" description="HTH araC/xylS-type" evidence="4">
    <location>
        <begin position="225"/>
        <end position="323"/>
    </location>
</feature>
<dbReference type="PROSITE" id="PS01124">
    <property type="entry name" value="HTH_ARAC_FAMILY_2"/>
    <property type="match status" value="1"/>
</dbReference>
<dbReference type="InterPro" id="IPR050204">
    <property type="entry name" value="AraC_XylS_family_regulators"/>
</dbReference>
<gene>
    <name evidence="5" type="ORF">SLUN_35250</name>
</gene>
<dbReference type="KEGG" id="slk:SLUN_35250"/>
<keyword evidence="1" id="KW-0805">Transcription regulation</keyword>
<protein>
    <submittedName>
        <fullName evidence="5">AraC family transcriptional regulator</fullName>
    </submittedName>
</protein>
<dbReference type="GO" id="GO:0043565">
    <property type="term" value="F:sequence-specific DNA binding"/>
    <property type="evidence" value="ECO:0007669"/>
    <property type="project" value="InterPro"/>
</dbReference>
<evidence type="ECO:0000256" key="2">
    <source>
        <dbReference type="ARBA" id="ARBA00023125"/>
    </source>
</evidence>
<sequence length="355" mass="37935">MGNRSASVNDMKSPAEPLSDVLASLNVRTGSLSGLEAWGRWALRFGVHEHIKIGAVLDGSCWLGVDGADPVRFETGDCFLLAARESFAVSGDLDTPYRSAEELYKRSDSRIVRLRETRSTADQERTLIVGGSVDFLDATVALLLGGLPPMVAIRAGTAQAKAIQPLLGMFLDEVSAVRLGTSVMSERLTEILFIQALRAVVAGAHATDGTALPGWLGALGDPRIGRALLLMHQQAGRPWTVATLGAQAGMSRASFAARFKELVGLPPLVYLQRWRILAAGRELRRGERTVASLASEWGYSSESAFSTAFKRITGLSPAQFRSAPPAAVIARLDGWPTVPFRLPAASDERAGSPDA</sequence>
<keyword evidence="2" id="KW-0238">DNA-binding</keyword>
<dbReference type="Gene3D" id="1.10.10.60">
    <property type="entry name" value="Homeodomain-like"/>
    <property type="match status" value="2"/>
</dbReference>
<organism evidence="5 6">
    <name type="scientific">Streptomyces lunaelactis</name>
    <dbReference type="NCBI Taxonomy" id="1535768"/>
    <lineage>
        <taxon>Bacteria</taxon>
        <taxon>Bacillati</taxon>
        <taxon>Actinomycetota</taxon>
        <taxon>Actinomycetes</taxon>
        <taxon>Kitasatosporales</taxon>
        <taxon>Streptomycetaceae</taxon>
        <taxon>Streptomyces</taxon>
    </lineage>
</organism>
<dbReference type="PANTHER" id="PTHR46796:SF7">
    <property type="entry name" value="ARAC FAMILY TRANSCRIPTIONAL REGULATOR"/>
    <property type="match status" value="1"/>
</dbReference>
<evidence type="ECO:0000259" key="4">
    <source>
        <dbReference type="PROSITE" id="PS01124"/>
    </source>
</evidence>
<dbReference type="EMBL" id="CP026304">
    <property type="protein sequence ID" value="AVZ76690.1"/>
    <property type="molecule type" value="Genomic_DNA"/>
</dbReference>